<evidence type="ECO:0000313" key="2">
    <source>
        <dbReference type="Proteomes" id="UP001160390"/>
    </source>
</evidence>
<gene>
    <name evidence="1" type="ORF">CCHLO57077_00018469</name>
</gene>
<comment type="caution">
    <text evidence="1">The sequence shown here is derived from an EMBL/GenBank/DDBJ whole genome shotgun (WGS) entry which is preliminary data.</text>
</comment>
<dbReference type="AlphaFoldDB" id="A0AA35M5V2"/>
<dbReference type="Proteomes" id="UP001160390">
    <property type="component" value="Unassembled WGS sequence"/>
</dbReference>
<keyword evidence="2" id="KW-1185">Reference proteome</keyword>
<organism evidence="1 2">
    <name type="scientific">Clonostachys chloroleuca</name>
    <dbReference type="NCBI Taxonomy" id="1926264"/>
    <lineage>
        <taxon>Eukaryota</taxon>
        <taxon>Fungi</taxon>
        <taxon>Dikarya</taxon>
        <taxon>Ascomycota</taxon>
        <taxon>Pezizomycotina</taxon>
        <taxon>Sordariomycetes</taxon>
        <taxon>Hypocreomycetidae</taxon>
        <taxon>Hypocreales</taxon>
        <taxon>Bionectriaceae</taxon>
        <taxon>Clonostachys</taxon>
    </lineage>
</organism>
<protein>
    <submittedName>
        <fullName evidence="1">Uncharacterized protein</fullName>
    </submittedName>
</protein>
<name>A0AA35M5V2_9HYPO</name>
<sequence>MSRCTEYYAIVRRPAEFKKQFEAALDVLSFHEHDAKIAVPELDESRRWKKTAMYTWIAKIVSYASGIAALAPHPGNDDDLVLRVKVGKPGEGVQLDPKTFPNVSAANKAFAKDPSTWNRVSLLFNPGLDEDERKVNTTYQLLPSAEPTHYKTKGDANAYDIAQLMDLHRRLHLGTGFHFRSSD</sequence>
<reference evidence="1" key="1">
    <citation type="submission" date="2023-01" db="EMBL/GenBank/DDBJ databases">
        <authorList>
            <person name="Piombo E."/>
        </authorList>
    </citation>
    <scope>NUCLEOTIDE SEQUENCE</scope>
</reference>
<proteinExistence type="predicted"/>
<accession>A0AA35M5V2</accession>
<dbReference type="EMBL" id="CABFNP030001080">
    <property type="protein sequence ID" value="CAI6091075.1"/>
    <property type="molecule type" value="Genomic_DNA"/>
</dbReference>
<evidence type="ECO:0000313" key="1">
    <source>
        <dbReference type="EMBL" id="CAI6091075.1"/>
    </source>
</evidence>